<keyword evidence="3" id="KW-1185">Reference proteome</keyword>
<protein>
    <submittedName>
        <fullName evidence="2">Uncharacterized protein</fullName>
    </submittedName>
</protein>
<dbReference type="Proteomes" id="UP000277204">
    <property type="component" value="Unassembled WGS sequence"/>
</dbReference>
<reference evidence="2 3" key="1">
    <citation type="submission" date="2018-11" db="EMBL/GenBank/DDBJ databases">
        <authorList>
            <consortium name="Pathogen Informatics"/>
        </authorList>
    </citation>
    <scope>NUCLEOTIDE SEQUENCE [LARGE SCALE GENOMIC DNA]</scope>
    <source>
        <strain evidence="2 3">Zambia</strain>
    </source>
</reference>
<sequence length="129" mass="14572">MIIQYNTECTNEITRVGEALEDVKTFAYLSTIIDEHGGSDADVKAWISKARVAHLEMKNIWNSKQMSTNTKLSTQDTSDPLARHYQQQPTMGENKSDPSGGRNQEEAPEVDKTHIEESTQLSHKENPHM</sequence>
<accession>A0A183N8P7</accession>
<proteinExistence type="predicted"/>
<feature type="region of interest" description="Disordered" evidence="1">
    <location>
        <begin position="62"/>
        <end position="129"/>
    </location>
</feature>
<organism evidence="2 3">
    <name type="scientific">Schistosoma margrebowiei</name>
    <dbReference type="NCBI Taxonomy" id="48269"/>
    <lineage>
        <taxon>Eukaryota</taxon>
        <taxon>Metazoa</taxon>
        <taxon>Spiralia</taxon>
        <taxon>Lophotrochozoa</taxon>
        <taxon>Platyhelminthes</taxon>
        <taxon>Trematoda</taxon>
        <taxon>Digenea</taxon>
        <taxon>Strigeidida</taxon>
        <taxon>Schistosomatoidea</taxon>
        <taxon>Schistosomatidae</taxon>
        <taxon>Schistosoma</taxon>
    </lineage>
</organism>
<evidence type="ECO:0000313" key="2">
    <source>
        <dbReference type="EMBL" id="VDP52356.1"/>
    </source>
</evidence>
<evidence type="ECO:0000313" key="3">
    <source>
        <dbReference type="Proteomes" id="UP000277204"/>
    </source>
</evidence>
<dbReference type="AlphaFoldDB" id="A0A183N8P7"/>
<gene>
    <name evidence="2" type="ORF">SMRZ_LOCUS24672</name>
</gene>
<dbReference type="EMBL" id="UZAI01020593">
    <property type="protein sequence ID" value="VDP52356.1"/>
    <property type="molecule type" value="Genomic_DNA"/>
</dbReference>
<feature type="compositionally biased region" description="Polar residues" evidence="1">
    <location>
        <begin position="62"/>
        <end position="78"/>
    </location>
</feature>
<name>A0A183N8P7_9TREM</name>
<feature type="compositionally biased region" description="Basic and acidic residues" evidence="1">
    <location>
        <begin position="103"/>
        <end position="129"/>
    </location>
</feature>
<evidence type="ECO:0000256" key="1">
    <source>
        <dbReference type="SAM" id="MobiDB-lite"/>
    </source>
</evidence>